<dbReference type="KEGG" id="nmo:Nmlp_1886"/>
<dbReference type="PANTHER" id="PTHR10790">
    <property type="entry name" value="TPR-DOMAIN CONTAINING PROTEIN"/>
    <property type="match status" value="1"/>
</dbReference>
<evidence type="ECO:0000313" key="3">
    <source>
        <dbReference type="Proteomes" id="UP000011867"/>
    </source>
</evidence>
<proteinExistence type="predicted"/>
<dbReference type="Proteomes" id="UP000011867">
    <property type="component" value="Chromosome"/>
</dbReference>
<keyword evidence="1" id="KW-0812">Transmembrane</keyword>
<dbReference type="PANTHER" id="PTHR10790:SF51">
    <property type="entry name" value="TETRATRICOPEPTIDE REPEAT PROTEIN"/>
    <property type="match status" value="1"/>
</dbReference>
<protein>
    <submittedName>
        <fullName evidence="2">DUF2298 family protein</fullName>
    </submittedName>
</protein>
<dbReference type="OrthoDB" id="313199at2157"/>
<evidence type="ECO:0000313" key="2">
    <source>
        <dbReference type="EMBL" id="CCQ36074.1"/>
    </source>
</evidence>
<dbReference type="STRING" id="268739.Nmlp_1886"/>
<dbReference type="AlphaFoldDB" id="M1XPT3"/>
<dbReference type="Pfam" id="PF10060">
    <property type="entry name" value="DUF2298"/>
    <property type="match status" value="1"/>
</dbReference>
<reference evidence="2 3" key="1">
    <citation type="journal article" date="2013" name="Genome Announc.">
        <title>Genome of the haloarchaeon Natronomonas moolapensis, a neutrophilic member of a previously haloalkaliphilic genus.</title>
        <authorList>
            <person name="Dyall-Smith M.L."/>
            <person name="Pfeiffer F."/>
            <person name="Oberwinkler T."/>
            <person name="Klee K."/>
            <person name="Rampp M."/>
            <person name="Palm P."/>
            <person name="Gross K."/>
            <person name="Schuster S.C."/>
            <person name="Oesterhelt D."/>
        </authorList>
    </citation>
    <scope>NUCLEOTIDE SEQUENCE [LARGE SCALE GENOMIC DNA]</scope>
    <source>
        <strain evidence="3">DSM 18674 / JCM 14361 / 8.8.11</strain>
    </source>
</reference>
<keyword evidence="1" id="KW-0472">Membrane</keyword>
<feature type="transmembrane region" description="Helical" evidence="1">
    <location>
        <begin position="342"/>
        <end position="364"/>
    </location>
</feature>
<accession>M1XPT3</accession>
<feature type="transmembrane region" description="Helical" evidence="1">
    <location>
        <begin position="458"/>
        <end position="483"/>
    </location>
</feature>
<dbReference type="HOGENOM" id="CLU_011570_0_0_2"/>
<feature type="transmembrane region" description="Helical" evidence="1">
    <location>
        <begin position="88"/>
        <end position="109"/>
    </location>
</feature>
<feature type="transmembrane region" description="Helical" evidence="1">
    <location>
        <begin position="285"/>
        <end position="306"/>
    </location>
</feature>
<feature type="transmembrane region" description="Helical" evidence="1">
    <location>
        <begin position="426"/>
        <end position="446"/>
    </location>
</feature>
<dbReference type="InterPro" id="IPR018746">
    <property type="entry name" value="DUF2298"/>
</dbReference>
<feature type="transmembrane region" description="Helical" evidence="1">
    <location>
        <begin position="576"/>
        <end position="595"/>
    </location>
</feature>
<feature type="transmembrane region" description="Helical" evidence="1">
    <location>
        <begin position="59"/>
        <end position="76"/>
    </location>
</feature>
<name>M1XPT3_NATM8</name>
<feature type="transmembrane region" description="Helical" evidence="1">
    <location>
        <begin position="385"/>
        <end position="406"/>
    </location>
</feature>
<feature type="transmembrane region" description="Helical" evidence="1">
    <location>
        <begin position="534"/>
        <end position="556"/>
    </location>
</feature>
<sequence>MEYGLVALWLVAYLSIGALSLPLAGTAFSTVRGRGVAFAIPIGLVTITAVGYIVGHLAFGLPALLAGLAVLAVLSVRFGNFERRLWRYVVEIAVVFAVAFLFVVSLRAVSPAIAPLPIAAGEKFLDYGLLRSLLRSPVLPPEDMWFAGEAVQYYYGGQMLTALLATLTDTAPRFAYNLALAGFYAALVTAAYGLAGAIAADHGAPRRFAAVAAAFFIGIAGNLDTAVRAVAWALPSGTLAALPGVGPEHELRSWTPTAFSYWDSSRIVEGTINEFPLFAWLNGDLHAHMMTTPFTLLVAGLCYAYWRTPQSETDHRRRLLLATAPVAGVLAITNTWDFPVAGGLVFLMVAFAPADPATLLPESIRQRIPAPAEAGVGAELRRDGLALLAAVAVLAVGALLVAPFWLSSASTRSLGLFPPRSDLWPLVVVHGGFLSLFVPYVGGRLVGDADVDAGRGSLAVAATVAIGAMLAWLVGFAALALFGPLSVAAWLTLRRRADAGFETLLVIAGLGLGLIVELAYVVEPQQQGTGLERLNTVFKVYSQVWILWAPAAGVVASRLFDPAGALEAVDTPRWRWAGTALVGIVIVATGLYAGFAVPAHLGDEPVGSDGATLDGTAYVDARYPEEAAAIAWLDGREGRPTIVTAAPGGYRWEPTDGEGAAAPASLTGVPTVLGWMHEEQYRGSDPYETRLEDVTAIYEGGPDRQSELLDRYGVEYVYVGPAERARYDLTVESHPRLEPAFEGGETVVYAVRRE</sequence>
<feature type="transmembrane region" description="Helical" evidence="1">
    <location>
        <begin position="503"/>
        <end position="522"/>
    </location>
</feature>
<evidence type="ECO:0000256" key="1">
    <source>
        <dbReference type="SAM" id="Phobius"/>
    </source>
</evidence>
<dbReference type="eggNOG" id="arCOG00563">
    <property type="taxonomic scope" value="Archaea"/>
</dbReference>
<dbReference type="NCBIfam" id="TIGR03662">
    <property type="entry name" value="Chlor_Arch_YYY"/>
    <property type="match status" value="1"/>
</dbReference>
<gene>
    <name evidence="2" type="ordered locus">Nmlp_1886</name>
</gene>
<feature type="transmembrane region" description="Helical" evidence="1">
    <location>
        <begin position="35"/>
        <end position="53"/>
    </location>
</feature>
<keyword evidence="1" id="KW-1133">Transmembrane helix</keyword>
<feature type="transmembrane region" description="Helical" evidence="1">
    <location>
        <begin position="208"/>
        <end position="234"/>
    </location>
</feature>
<dbReference type="EMBL" id="HF582854">
    <property type="protein sequence ID" value="CCQ36074.1"/>
    <property type="molecule type" value="Genomic_DNA"/>
</dbReference>
<keyword evidence="3" id="KW-1185">Reference proteome</keyword>
<feature type="transmembrane region" description="Helical" evidence="1">
    <location>
        <begin position="318"/>
        <end position="336"/>
    </location>
</feature>
<dbReference type="GeneID" id="14652594"/>
<feature type="transmembrane region" description="Helical" evidence="1">
    <location>
        <begin position="6"/>
        <end position="28"/>
    </location>
</feature>
<dbReference type="RefSeq" id="WP_015408898.1">
    <property type="nucleotide sequence ID" value="NC_020388.1"/>
</dbReference>
<feature type="transmembrane region" description="Helical" evidence="1">
    <location>
        <begin position="174"/>
        <end position="196"/>
    </location>
</feature>
<organism evidence="2 3">
    <name type="scientific">Natronomonas moolapensis (strain DSM 18674 / CECT 7526 / JCM 14361 / 8.8.11)</name>
    <dbReference type="NCBI Taxonomy" id="268739"/>
    <lineage>
        <taxon>Archaea</taxon>
        <taxon>Methanobacteriati</taxon>
        <taxon>Methanobacteriota</taxon>
        <taxon>Stenosarchaea group</taxon>
        <taxon>Halobacteria</taxon>
        <taxon>Halobacteriales</taxon>
        <taxon>Natronomonadaceae</taxon>
        <taxon>Natronomonas</taxon>
    </lineage>
</organism>